<comment type="caution">
    <text evidence="2">The sequence shown here is derived from an EMBL/GenBank/DDBJ whole genome shotgun (WGS) entry which is preliminary data.</text>
</comment>
<dbReference type="Proteomes" id="UP000182826">
    <property type="component" value="Unassembled WGS sequence"/>
</dbReference>
<dbReference type="EMBL" id="MLFK01000007">
    <property type="protein sequence ID" value="OIV41710.1"/>
    <property type="molecule type" value="Genomic_DNA"/>
</dbReference>
<gene>
    <name evidence="2" type="ORF">BKM63_14435</name>
</gene>
<evidence type="ECO:0000256" key="1">
    <source>
        <dbReference type="SAM" id="Phobius"/>
    </source>
</evidence>
<evidence type="ECO:0000313" key="3">
    <source>
        <dbReference type="Proteomes" id="UP000182826"/>
    </source>
</evidence>
<feature type="transmembrane region" description="Helical" evidence="1">
    <location>
        <begin position="12"/>
        <end position="32"/>
    </location>
</feature>
<sequence length="179" mass="20849">MLEIINKVIGLINTYGLASVIILMIIALYKIYVSRINLWSKREEYYKIMLNNLGRWREGLSIGLEYFIEPGSEYSDDYRNSYYCKKCNESSIPARQELYDNMHFGRLFLSVAATESIDELFSDEWQLSNFGSICEKDYLESTLKIVTKTYELILKDARNDLKKSHTKELLKGLFSSSSN</sequence>
<name>A0A1J7BSN9_FLAJO</name>
<organism evidence="2 3">
    <name type="scientific">Flavobacterium johnsoniae</name>
    <name type="common">Cytophaga johnsonae</name>
    <dbReference type="NCBI Taxonomy" id="986"/>
    <lineage>
        <taxon>Bacteria</taxon>
        <taxon>Pseudomonadati</taxon>
        <taxon>Bacteroidota</taxon>
        <taxon>Flavobacteriia</taxon>
        <taxon>Flavobacteriales</taxon>
        <taxon>Flavobacteriaceae</taxon>
        <taxon>Flavobacterium</taxon>
    </lineage>
</organism>
<dbReference type="OrthoDB" id="9978212at2"/>
<evidence type="ECO:0000313" key="2">
    <source>
        <dbReference type="EMBL" id="OIV41710.1"/>
    </source>
</evidence>
<proteinExistence type="predicted"/>
<protein>
    <submittedName>
        <fullName evidence="2">Uncharacterized protein</fullName>
    </submittedName>
</protein>
<reference evidence="2 3" key="1">
    <citation type="submission" date="2016-10" db="EMBL/GenBank/DDBJ databases">
        <title>Draft Genome Sequence of Rhizobacteria Flavobacterium johnsoniae CI04.</title>
        <authorList>
            <person name="Bravo J.I."/>
            <person name="Lozano G.L."/>
            <person name="Handelsman J."/>
        </authorList>
    </citation>
    <scope>NUCLEOTIDE SEQUENCE [LARGE SCALE GENOMIC DNA]</scope>
    <source>
        <strain evidence="2 3">CI04</strain>
    </source>
</reference>
<accession>A0A1J7BSN9</accession>
<dbReference type="RefSeq" id="WP_071637262.1">
    <property type="nucleotide sequence ID" value="NZ_MLFK01000007.1"/>
</dbReference>
<keyword evidence="1" id="KW-0812">Transmembrane</keyword>
<keyword evidence="3" id="KW-1185">Reference proteome</keyword>
<keyword evidence="1" id="KW-0472">Membrane</keyword>
<keyword evidence="1" id="KW-1133">Transmembrane helix</keyword>
<dbReference type="AlphaFoldDB" id="A0A1J7BSN9"/>